<dbReference type="InterPro" id="IPR032812">
    <property type="entry name" value="SbsA_Ig"/>
</dbReference>
<dbReference type="Gene3D" id="2.120.10.30">
    <property type="entry name" value="TolB, C-terminal domain"/>
    <property type="match status" value="1"/>
</dbReference>
<evidence type="ECO:0000259" key="2">
    <source>
        <dbReference type="Pfam" id="PF13205"/>
    </source>
</evidence>
<dbReference type="SUPFAM" id="SSF49785">
    <property type="entry name" value="Galactose-binding domain-like"/>
    <property type="match status" value="2"/>
</dbReference>
<dbReference type="InterPro" id="IPR013320">
    <property type="entry name" value="ConA-like_dom_sf"/>
</dbReference>
<dbReference type="InterPro" id="IPR011042">
    <property type="entry name" value="6-blade_b-propeller_TolB-like"/>
</dbReference>
<dbReference type="PANTHER" id="PTHR19328">
    <property type="entry name" value="HEDGEHOG-INTERACTING PROTEIN"/>
    <property type="match status" value="1"/>
</dbReference>
<dbReference type="Pfam" id="PF13205">
    <property type="entry name" value="Big_5"/>
    <property type="match status" value="1"/>
</dbReference>
<dbReference type="SUPFAM" id="SSF49899">
    <property type="entry name" value="Concanavalin A-like lectins/glucanases"/>
    <property type="match status" value="1"/>
</dbReference>
<protein>
    <submittedName>
        <fullName evidence="3">Ig-like domain-containing protein</fullName>
    </submittedName>
</protein>
<reference evidence="3 4" key="1">
    <citation type="submission" date="2020-06" db="EMBL/GenBank/DDBJ databases">
        <title>Dyadobacter sandarakinus sp. nov., isolated from the soil of the Arctic Yellow River Station.</title>
        <authorList>
            <person name="Zhang Y."/>
            <person name="Peng F."/>
        </authorList>
    </citation>
    <scope>NUCLEOTIDE SEQUENCE [LARGE SCALE GENOMIC DNA]</scope>
    <source>
        <strain evidence="3 4">Q3-56</strain>
    </source>
</reference>
<feature type="domain" description="SbsA Ig-like" evidence="2">
    <location>
        <begin position="952"/>
        <end position="1067"/>
    </location>
</feature>
<dbReference type="PANTHER" id="PTHR19328:SF75">
    <property type="entry name" value="ALDOSE SUGAR DEHYDROGENASE YLII"/>
    <property type="match status" value="1"/>
</dbReference>
<dbReference type="InterPro" id="IPR008979">
    <property type="entry name" value="Galactose-bd-like_sf"/>
</dbReference>
<dbReference type="NCBIfam" id="NF047446">
    <property type="entry name" value="barrel_OmpL47"/>
    <property type="match status" value="1"/>
</dbReference>
<sequence>MRYKFILNKSYLFIFLLLVCSGKIRANNPGEEPATRKPENKGLFALPAVAGCGSISTFPCTALKQSLPLYLVFDNHVSGSLTDKNGVGTGFPMARNYSGRRLIADGSPSVAQVPGYEPSRITLSGGRIRMLANKGLDFKTENNLINALGVQVPTARKMQIEVKVVSPSQNMNSAQAGLWFGINDKTFLKLSVGYKKVELRRERNDVTATVTNTSNPDQRVTGTVEGMSNKSVRLRLVLDFVTNKAEGFYSLDGITYISTGSRYSDKSVNISDLGFTADNVFTGIYCTYRDALLPITYSFDDFSVEDTSQPDSQFQNVNVNFRPQGTAAPSGYIADYGLPFDNTRKYGWVNPSSMQPIDMKLNMRQRTGTDAPPQQLSVVQMQATVGGQVPGTWQYLVPNGFYQVTVSAGDYDYFNSCHQINVQGLPLISDFTSSTQTRFRVRTGFVQVNDGKLTVDALGGDNTKMNYVSIKKAVAVADAVAPTASARFVGKTQSSNVYLDQVQLYLTASDEGGAGLKSFQYALDGDVYTNYVAPFSISTQGNHTLKIKTVDGNNNQTISNTYNFTVTQPSQKIQFSSERLAFTILRGNPVPAQSVTVTPTSGYTLTKSEAPWLTLPGASGKLTFGPQQIATNLEPGRYQAHVMASANGYEAGNLVIDLLVIDPLTARTINVNFQDPATKPPLNYVRDFGQAFGPRMDTDQSVGLVYGWKRRTDGTPLDLSGNGRKRPYPQDLLLATLLHMQADDITTNFQGTKVEGYWEAKVPNGTYDVTVSVGDGVVNTAPEAHFIKVEDIVAIQNFVPSGKQGTISRFKSNTIRVVVKDELLTINADGGNNTKITHANIVPVSLSPYLYWSSKTSNLILDKTASDTKILSVSLGRSDNASGTYSISATYGAGASNWLTFGTTASGVLPSVSFNYTALRNLPLGIYKATVKATSGTLTSAEFNIQVNVVDGKKPYVISSNPANGASNVSLNMPLAAANNLSIPSAAGVSGVDNNTIDTTSVFLYKVVNGQQTVVWGTAQGSVGGDVISKNAKFGLEPSSTYRFVVTTKVKSLLGDSFAPYEATFTTSSAPVDSSNILNARFKKVTLPATQNKKYTSLAVGPDGKLYGLRMTGVIDRYVIDHTTGQLSSQQTINTLFNKYGDRLAIGLAFDPTATSANPIVWITHSKGVTTNGPEFDGNLSRLSGANLENEQLMVTRLPRSTKDHLVNSVAFGPDGALYICQGSMSSAGRYDSEWQRDESLLSATVLRLDISKLTTLPLNAQTTFNQALINAAPLNSVTFSDGTYNPYASNAPLTIFASGVRNAYDLLWHSNGQLYLPTNGSGGQGNTPASVPGTRKVDGTFYSGPEVPATTGVQAQTDWLFRINPSKPVGFFGHPNPLRGEYVINRGYQDDTLYLPSVKADANFRPGFDFGTNNSPNGVIEYKSNTFNGILKNKVLVVRFSGGGDIAVLEPGSKVKTGNPSDDSIYDIVKINTGSSNMGLTGMSGFGNPLDLVEDVVNGNLYVSEFNWNDDPTLIPQITLLQVTNATPPPVMSLAATTRTAQPDANARQYDVALGNDGGGVLEIKEIRLAGSGSLSMEDILLPSSGAPLRIPKDSTVNFRVLASANLGRLAKGKLIVTSTDNTVKEIEINGADGLELLRAAESDDNKGEDHHMTVYPNPSSGNPVNIRLEKFNRQEPVTIYLYDLKGNVIRTVSGVADGRGEFSMQLTDKSRKPGSYIVKVVYISGARFAKIVQAD</sequence>
<evidence type="ECO:0000313" key="3">
    <source>
        <dbReference type="EMBL" id="QRQ99893.1"/>
    </source>
</evidence>
<evidence type="ECO:0000256" key="1">
    <source>
        <dbReference type="ARBA" id="ARBA00022729"/>
    </source>
</evidence>
<accession>A0ABX7I246</accession>
<name>A0ABX7I246_9BACT</name>
<dbReference type="SUPFAM" id="SSF101898">
    <property type="entry name" value="NHL repeat"/>
    <property type="match status" value="1"/>
</dbReference>
<dbReference type="Gene3D" id="2.60.120.430">
    <property type="entry name" value="Galactose-binding lectin"/>
    <property type="match status" value="2"/>
</dbReference>
<dbReference type="RefSeq" id="WP_204660657.1">
    <property type="nucleotide sequence ID" value="NZ_CP056775.1"/>
</dbReference>
<dbReference type="Gene3D" id="2.60.120.200">
    <property type="match status" value="1"/>
</dbReference>
<dbReference type="InterPro" id="IPR013783">
    <property type="entry name" value="Ig-like_fold"/>
</dbReference>
<organism evidence="3 4">
    <name type="scientific">Dyadobacter sandarakinus</name>
    <dbReference type="NCBI Taxonomy" id="2747268"/>
    <lineage>
        <taxon>Bacteria</taxon>
        <taxon>Pseudomonadati</taxon>
        <taxon>Bacteroidota</taxon>
        <taxon>Cytophagia</taxon>
        <taxon>Cytophagales</taxon>
        <taxon>Spirosomataceae</taxon>
        <taxon>Dyadobacter</taxon>
    </lineage>
</organism>
<keyword evidence="4" id="KW-1185">Reference proteome</keyword>
<dbReference type="Gene3D" id="2.60.40.10">
    <property type="entry name" value="Immunoglobulins"/>
    <property type="match status" value="1"/>
</dbReference>
<gene>
    <name evidence="3" type="ORF">HWI92_02650</name>
</gene>
<proteinExistence type="predicted"/>
<dbReference type="Proteomes" id="UP000612680">
    <property type="component" value="Chromosome"/>
</dbReference>
<dbReference type="EMBL" id="CP056775">
    <property type="protein sequence ID" value="QRQ99893.1"/>
    <property type="molecule type" value="Genomic_DNA"/>
</dbReference>
<keyword evidence="1" id="KW-0732">Signal</keyword>
<dbReference type="InterPro" id="IPR058094">
    <property type="entry name" value="Ig-like_OmpL47-like"/>
</dbReference>
<evidence type="ECO:0000313" key="4">
    <source>
        <dbReference type="Proteomes" id="UP000612680"/>
    </source>
</evidence>